<dbReference type="GO" id="GO:0005829">
    <property type="term" value="C:cytosol"/>
    <property type="evidence" value="ECO:0007669"/>
    <property type="project" value="TreeGrafter"/>
</dbReference>
<dbReference type="PANTHER" id="PTHR11476">
    <property type="entry name" value="HISTIDYL-TRNA SYNTHETASE"/>
    <property type="match status" value="1"/>
</dbReference>
<proteinExistence type="predicted"/>
<dbReference type="Gene3D" id="3.40.50.800">
    <property type="entry name" value="Anticodon-binding domain"/>
    <property type="match status" value="1"/>
</dbReference>
<dbReference type="GO" id="GO:0004674">
    <property type="term" value="F:protein serine/threonine kinase activity"/>
    <property type="evidence" value="ECO:0007669"/>
    <property type="project" value="UniProtKB-KW"/>
</dbReference>
<dbReference type="GO" id="GO:0004821">
    <property type="term" value="F:histidine-tRNA ligase activity"/>
    <property type="evidence" value="ECO:0007669"/>
    <property type="project" value="TreeGrafter"/>
</dbReference>
<keyword evidence="4" id="KW-0723">Serine/threonine-protein kinase</keyword>
<dbReference type="FunFam" id="3.40.50.800:FF:000012">
    <property type="entry name" value="Histidine--tRNA ligase, cytoplasmic"/>
    <property type="match status" value="1"/>
</dbReference>
<keyword evidence="4" id="KW-0418">Kinase</keyword>
<evidence type="ECO:0000256" key="3">
    <source>
        <dbReference type="ARBA" id="ARBA00022917"/>
    </source>
</evidence>
<dbReference type="InterPro" id="IPR036621">
    <property type="entry name" value="Anticodon-bd_dom_sf"/>
</dbReference>
<dbReference type="OrthoDB" id="341578at2759"/>
<evidence type="ECO:0000256" key="2">
    <source>
        <dbReference type="ARBA" id="ARBA00022840"/>
    </source>
</evidence>
<organism evidence="4 5">
    <name type="scientific">Genlisea aurea</name>
    <dbReference type="NCBI Taxonomy" id="192259"/>
    <lineage>
        <taxon>Eukaryota</taxon>
        <taxon>Viridiplantae</taxon>
        <taxon>Streptophyta</taxon>
        <taxon>Embryophyta</taxon>
        <taxon>Tracheophyta</taxon>
        <taxon>Spermatophyta</taxon>
        <taxon>Magnoliopsida</taxon>
        <taxon>eudicotyledons</taxon>
        <taxon>Gunneridae</taxon>
        <taxon>Pentapetalae</taxon>
        <taxon>asterids</taxon>
        <taxon>lamiids</taxon>
        <taxon>Lamiales</taxon>
        <taxon>Lentibulariaceae</taxon>
        <taxon>Genlisea</taxon>
    </lineage>
</organism>
<comment type="caution">
    <text evidence="4">The sequence shown here is derived from an EMBL/GenBank/DDBJ whole genome shotgun (WGS) entry which is preliminary data.</text>
</comment>
<dbReference type="GO" id="GO:0006427">
    <property type="term" value="P:histidyl-tRNA aminoacylation"/>
    <property type="evidence" value="ECO:0007669"/>
    <property type="project" value="TreeGrafter"/>
</dbReference>
<evidence type="ECO:0000313" key="4">
    <source>
        <dbReference type="EMBL" id="EPS68259.1"/>
    </source>
</evidence>
<dbReference type="GO" id="GO:0005739">
    <property type="term" value="C:mitochondrion"/>
    <property type="evidence" value="ECO:0007669"/>
    <property type="project" value="TreeGrafter"/>
</dbReference>
<dbReference type="GO" id="GO:0005524">
    <property type="term" value="F:ATP binding"/>
    <property type="evidence" value="ECO:0007669"/>
    <property type="project" value="UniProtKB-KW"/>
</dbReference>
<keyword evidence="2" id="KW-0067">ATP-binding</keyword>
<reference evidence="4 5" key="1">
    <citation type="journal article" date="2013" name="BMC Genomics">
        <title>The miniature genome of a carnivorous plant Genlisea aurea contains a low number of genes and short non-coding sequences.</title>
        <authorList>
            <person name="Leushkin E.V."/>
            <person name="Sutormin R.A."/>
            <person name="Nabieva E.R."/>
            <person name="Penin A.A."/>
            <person name="Kondrashov A.S."/>
            <person name="Logacheva M.D."/>
        </authorList>
    </citation>
    <scope>NUCLEOTIDE SEQUENCE [LARGE SCALE GENOMIC DNA]</scope>
</reference>
<evidence type="ECO:0000256" key="1">
    <source>
        <dbReference type="ARBA" id="ARBA00022741"/>
    </source>
</evidence>
<name>S8CM72_9LAMI</name>
<dbReference type="PANTHER" id="PTHR11476:SF10">
    <property type="entry name" value="NON-SPECIFIC SERINE_THREONINE PROTEIN KINASE"/>
    <property type="match status" value="1"/>
</dbReference>
<dbReference type="GO" id="GO:0003723">
    <property type="term" value="F:RNA binding"/>
    <property type="evidence" value="ECO:0007669"/>
    <property type="project" value="TreeGrafter"/>
</dbReference>
<dbReference type="Proteomes" id="UP000015453">
    <property type="component" value="Unassembled WGS sequence"/>
</dbReference>
<keyword evidence="1" id="KW-0547">Nucleotide-binding</keyword>
<accession>S8CM72</accession>
<dbReference type="EMBL" id="AUSU01002693">
    <property type="protein sequence ID" value="EPS68259.1"/>
    <property type="molecule type" value="Genomic_DNA"/>
</dbReference>
<gene>
    <name evidence="4" type="ORF">M569_06513</name>
</gene>
<dbReference type="AlphaFoldDB" id="S8CM72"/>
<protein>
    <submittedName>
        <fullName evidence="4">Non-specific serine/threonine protein kinase</fullName>
    </submittedName>
</protein>
<keyword evidence="5" id="KW-1185">Reference proteome</keyword>
<evidence type="ECO:0000313" key="5">
    <source>
        <dbReference type="Proteomes" id="UP000015453"/>
    </source>
</evidence>
<keyword evidence="4" id="KW-0808">Transferase</keyword>
<dbReference type="SUPFAM" id="SSF52954">
    <property type="entry name" value="Class II aaRS ABD-related"/>
    <property type="match status" value="1"/>
</dbReference>
<keyword evidence="3" id="KW-0648">Protein biosynthesis</keyword>
<feature type="non-terminal residue" evidence="4">
    <location>
        <position position="1"/>
    </location>
</feature>
<sequence>FRNGGGRNDVCSNILVCSRGGGGLLVERMELVAELENVSVAQRQADFVPLCDPSLTEQYEYANEHEMKCLVVMTTESGLVKVRHLELKKEREVLREEIVKFLSMAVTTHFRNPSIWN</sequence>
<dbReference type="GO" id="GO:0032543">
    <property type="term" value="P:mitochondrial translation"/>
    <property type="evidence" value="ECO:0007669"/>
    <property type="project" value="TreeGrafter"/>
</dbReference>